<dbReference type="Gene3D" id="2.60.40.10">
    <property type="entry name" value="Immunoglobulins"/>
    <property type="match status" value="1"/>
</dbReference>
<dbReference type="InterPro" id="IPR019800">
    <property type="entry name" value="Glyco_hydro_3_AS"/>
</dbReference>
<name>A0A9D2LR22_9FIRM</name>
<keyword evidence="3" id="KW-0119">Carbohydrate metabolism</keyword>
<dbReference type="InterPro" id="IPR001764">
    <property type="entry name" value="Glyco_hydro_3_N"/>
</dbReference>
<dbReference type="SUPFAM" id="SSF51445">
    <property type="entry name" value="(Trans)glycosidases"/>
    <property type="match status" value="1"/>
</dbReference>
<dbReference type="EMBL" id="DWYZ01000069">
    <property type="protein sequence ID" value="HJB27767.1"/>
    <property type="molecule type" value="Genomic_DNA"/>
</dbReference>
<dbReference type="PANTHER" id="PTHR42715:SF10">
    <property type="entry name" value="BETA-GLUCOSIDASE"/>
    <property type="match status" value="1"/>
</dbReference>
<dbReference type="PRINTS" id="PR00133">
    <property type="entry name" value="GLHYDRLASE3"/>
</dbReference>
<dbReference type="Pfam" id="PF01915">
    <property type="entry name" value="Glyco_hydro_3_C"/>
    <property type="match status" value="1"/>
</dbReference>
<evidence type="ECO:0000259" key="5">
    <source>
        <dbReference type="SMART" id="SM01217"/>
    </source>
</evidence>
<accession>A0A9D2LR22</accession>
<evidence type="ECO:0000256" key="3">
    <source>
        <dbReference type="ARBA" id="ARBA00023277"/>
    </source>
</evidence>
<sequence length="689" mass="78003">MTYKEMIETLSIEEKMRCLIGGGMNTSYVPEGASVKPMRYYDGPFGLRMKTDDSKDTPEETEKIRSQFPNAGQGDEVLSTAFPTGCALGCTWDTELVEKVGNALGEEYRAKEVNAILGPSMNIKRHPLCGRNFEYFSEDPYLTGKLAGAYVRGVQEKGVAACPKHFALNHQEEGRAYVSSEVDGRTFREFYLKPFEMVVKEEHPWSIMCAYNRINGVYASEHQQLLSKILREEWGFDGMIISDWSAVKNRAYALKASVEMSMPYQDEAFGQLMDAYEKGEISEEMIDNALSRIALFYERTKGVYDRPSCDFAAHHELAVEAARKSIVMLKNEEQILPLKKEETKKVLVIGGGAVHPYIGGDGSSRVMNPTQVDLPLEEIKRLLGEEAEVKFVGADKLDAYKSDIGHLEGELLPKAAWADVILVFLNQELSCSSEAMDRHDIFLNPTQEYVMKLCNRVNDKIVAILNVGDVIAVHRWEPYVQGIFVSWLGGQGMGRAVAETLFGYNNPSGRLAETFPRSIQDVESLKNYPGDGYKVVYKEQMMVGYRDFDTSHIQPEYEFGFGLSYSSFVYKDLHLSEKDLTFILENTSGWDGEETAQVYIEFPKESWNSHPAQELRAFKKVRIPAHQEQKVVIPLTEDMFAYYNTALEKWAKEDGVYRIKVGSSSRNLPLVCEKRVTSGEKITTEWKEF</sequence>
<evidence type="ECO:0000313" key="6">
    <source>
        <dbReference type="EMBL" id="HJB27767.1"/>
    </source>
</evidence>
<dbReference type="Pfam" id="PF14310">
    <property type="entry name" value="Fn3-like"/>
    <property type="match status" value="1"/>
</dbReference>
<dbReference type="InterPro" id="IPR017853">
    <property type="entry name" value="GH"/>
</dbReference>
<evidence type="ECO:0000256" key="4">
    <source>
        <dbReference type="RuleBase" id="RU361161"/>
    </source>
</evidence>
<dbReference type="SUPFAM" id="SSF52279">
    <property type="entry name" value="Beta-D-glucan exohydrolase, C-terminal domain"/>
    <property type="match status" value="1"/>
</dbReference>
<dbReference type="InterPro" id="IPR050288">
    <property type="entry name" value="Cellulose_deg_GH3"/>
</dbReference>
<evidence type="ECO:0000256" key="2">
    <source>
        <dbReference type="ARBA" id="ARBA00022801"/>
    </source>
</evidence>
<dbReference type="InterPro" id="IPR002772">
    <property type="entry name" value="Glyco_hydro_3_C"/>
</dbReference>
<reference evidence="6" key="1">
    <citation type="journal article" date="2021" name="PeerJ">
        <title>Extensive microbial diversity within the chicken gut microbiome revealed by metagenomics and culture.</title>
        <authorList>
            <person name="Gilroy R."/>
            <person name="Ravi A."/>
            <person name="Getino M."/>
            <person name="Pursley I."/>
            <person name="Horton D.L."/>
            <person name="Alikhan N.F."/>
            <person name="Baker D."/>
            <person name="Gharbi K."/>
            <person name="Hall N."/>
            <person name="Watson M."/>
            <person name="Adriaenssens E.M."/>
            <person name="Foster-Nyarko E."/>
            <person name="Jarju S."/>
            <person name="Secka A."/>
            <person name="Antonio M."/>
            <person name="Oren A."/>
            <person name="Chaudhuri R.R."/>
            <person name="La Ragione R."/>
            <person name="Hildebrand F."/>
            <person name="Pallen M.J."/>
        </authorList>
    </citation>
    <scope>NUCLEOTIDE SEQUENCE</scope>
    <source>
        <strain evidence="6">ChiSjej1B19-5720</strain>
    </source>
</reference>
<evidence type="ECO:0000256" key="1">
    <source>
        <dbReference type="ARBA" id="ARBA00005336"/>
    </source>
</evidence>
<evidence type="ECO:0000313" key="7">
    <source>
        <dbReference type="Proteomes" id="UP000823842"/>
    </source>
</evidence>
<dbReference type="Proteomes" id="UP000823842">
    <property type="component" value="Unassembled WGS sequence"/>
</dbReference>
<dbReference type="PANTHER" id="PTHR42715">
    <property type="entry name" value="BETA-GLUCOSIDASE"/>
    <property type="match status" value="1"/>
</dbReference>
<dbReference type="Pfam" id="PF00933">
    <property type="entry name" value="Glyco_hydro_3"/>
    <property type="match status" value="1"/>
</dbReference>
<dbReference type="Gene3D" id="3.40.50.1700">
    <property type="entry name" value="Glycoside hydrolase family 3 C-terminal domain"/>
    <property type="match status" value="1"/>
</dbReference>
<keyword evidence="4" id="KW-0326">Glycosidase</keyword>
<feature type="domain" description="Fibronectin type III-like" evidence="5">
    <location>
        <begin position="594"/>
        <end position="665"/>
    </location>
</feature>
<comment type="caution">
    <text evidence="6">The sequence shown here is derived from an EMBL/GenBank/DDBJ whole genome shotgun (WGS) entry which is preliminary data.</text>
</comment>
<dbReference type="InterPro" id="IPR036881">
    <property type="entry name" value="Glyco_hydro_3_C_sf"/>
</dbReference>
<dbReference type="InterPro" id="IPR013783">
    <property type="entry name" value="Ig-like_fold"/>
</dbReference>
<dbReference type="GO" id="GO:0005975">
    <property type="term" value="P:carbohydrate metabolic process"/>
    <property type="evidence" value="ECO:0007669"/>
    <property type="project" value="InterPro"/>
</dbReference>
<keyword evidence="2 4" id="KW-0378">Hydrolase</keyword>
<proteinExistence type="inferred from homology"/>
<dbReference type="InterPro" id="IPR026891">
    <property type="entry name" value="Fn3-like"/>
</dbReference>
<dbReference type="AlphaFoldDB" id="A0A9D2LR22"/>
<dbReference type="InterPro" id="IPR036962">
    <property type="entry name" value="Glyco_hydro_3_N_sf"/>
</dbReference>
<protein>
    <submittedName>
        <fullName evidence="6">Glycoside hydrolase family 3 C-terminal domain-containing protein</fullName>
    </submittedName>
</protein>
<gene>
    <name evidence="6" type="ORF">IAA06_03110</name>
</gene>
<organism evidence="6 7">
    <name type="scientific">Candidatus Blautia faecavium</name>
    <dbReference type="NCBI Taxonomy" id="2838487"/>
    <lineage>
        <taxon>Bacteria</taxon>
        <taxon>Bacillati</taxon>
        <taxon>Bacillota</taxon>
        <taxon>Clostridia</taxon>
        <taxon>Lachnospirales</taxon>
        <taxon>Lachnospiraceae</taxon>
        <taxon>Blautia</taxon>
    </lineage>
</organism>
<dbReference type="GO" id="GO:0004553">
    <property type="term" value="F:hydrolase activity, hydrolyzing O-glycosyl compounds"/>
    <property type="evidence" value="ECO:0007669"/>
    <property type="project" value="InterPro"/>
</dbReference>
<dbReference type="SMART" id="SM01217">
    <property type="entry name" value="Fn3_like"/>
    <property type="match status" value="1"/>
</dbReference>
<dbReference type="PROSITE" id="PS00775">
    <property type="entry name" value="GLYCOSYL_HYDROL_F3"/>
    <property type="match status" value="1"/>
</dbReference>
<reference evidence="6" key="2">
    <citation type="submission" date="2021-04" db="EMBL/GenBank/DDBJ databases">
        <authorList>
            <person name="Gilroy R."/>
        </authorList>
    </citation>
    <scope>NUCLEOTIDE SEQUENCE</scope>
    <source>
        <strain evidence="6">ChiSjej1B19-5720</strain>
    </source>
</reference>
<dbReference type="Gene3D" id="3.20.20.300">
    <property type="entry name" value="Glycoside hydrolase, family 3, N-terminal domain"/>
    <property type="match status" value="1"/>
</dbReference>
<comment type="similarity">
    <text evidence="1 4">Belongs to the glycosyl hydrolase 3 family.</text>
</comment>